<evidence type="ECO:0000313" key="3">
    <source>
        <dbReference type="Proteomes" id="UP000019666"/>
    </source>
</evidence>
<protein>
    <submittedName>
        <fullName evidence="2">Glyoxalase family protein</fullName>
    </submittedName>
</protein>
<evidence type="ECO:0000313" key="2">
    <source>
        <dbReference type="EMBL" id="EYD74641.1"/>
    </source>
</evidence>
<dbReference type="Pfam" id="PF00903">
    <property type="entry name" value="Glyoxalase"/>
    <property type="match status" value="1"/>
</dbReference>
<dbReference type="HOGENOM" id="CLU_057821_0_0_5"/>
<dbReference type="CDD" id="cd08347">
    <property type="entry name" value="PcpA_C_like"/>
    <property type="match status" value="1"/>
</dbReference>
<dbReference type="STRING" id="442562.Rumeso_03937"/>
<dbReference type="PATRIC" id="fig|442562.3.peg.3884"/>
<name>A0A017HJW1_9RHOB</name>
<dbReference type="InterPro" id="IPR052537">
    <property type="entry name" value="Extradiol_RC_dioxygenase"/>
</dbReference>
<dbReference type="PANTHER" id="PTHR36110">
    <property type="entry name" value="RING-CLEAVING DIOXYGENASE MHQE-RELATED"/>
    <property type="match status" value="1"/>
</dbReference>
<organism evidence="2 3">
    <name type="scientific">Rubellimicrobium mesophilum DSM 19309</name>
    <dbReference type="NCBI Taxonomy" id="442562"/>
    <lineage>
        <taxon>Bacteria</taxon>
        <taxon>Pseudomonadati</taxon>
        <taxon>Pseudomonadota</taxon>
        <taxon>Alphaproteobacteria</taxon>
        <taxon>Rhodobacterales</taxon>
        <taxon>Roseobacteraceae</taxon>
        <taxon>Rubellimicrobium</taxon>
    </lineage>
</organism>
<dbReference type="SUPFAM" id="SSF54593">
    <property type="entry name" value="Glyoxalase/Bleomycin resistance protein/Dihydroxybiphenyl dioxygenase"/>
    <property type="match status" value="1"/>
</dbReference>
<dbReference type="InterPro" id="IPR029068">
    <property type="entry name" value="Glyas_Bleomycin-R_OHBP_Dase"/>
</dbReference>
<dbReference type="OrthoDB" id="9785698at2"/>
<dbReference type="InterPro" id="IPR004360">
    <property type="entry name" value="Glyas_Fos-R_dOase_dom"/>
</dbReference>
<dbReference type="PROSITE" id="PS51819">
    <property type="entry name" value="VOC"/>
    <property type="match status" value="1"/>
</dbReference>
<dbReference type="InterPro" id="IPR037523">
    <property type="entry name" value="VOC_core"/>
</dbReference>
<proteinExistence type="predicted"/>
<dbReference type="AlphaFoldDB" id="A0A017HJW1"/>
<comment type="caution">
    <text evidence="2">The sequence shown here is derived from an EMBL/GenBank/DDBJ whole genome shotgun (WGS) entry which is preliminary data.</text>
</comment>
<accession>A0A017HJW1</accession>
<dbReference type="Gene3D" id="3.10.180.10">
    <property type="entry name" value="2,3-Dihydroxybiphenyl 1,2-Dioxygenase, domain 1"/>
    <property type="match status" value="2"/>
</dbReference>
<sequence length="317" mass="34479">MDQINGLHHVTMLASKAGANNAFYTEALGLRRVKTTVNFDAPDVYHLYFGDELGRPGTVMTSFPFPNAARGRRGAGEASMTAFAVPEGSLSAWEERLAPLGPTTRETFLGEERLLTEGPDGESLALVEVAGDARTPWTGGNVDAGIGIRGFHSVTLALRDARATADLLRIMGYREEGREGAVTRMRLPKGNGAEVVDLHEDASAPPAVQSAGSVHHVAFSVADKATQDEVRRELAQAGFQTTPNIDRDYFWAIYFRTPGGVLFEVATDEPGFARDEPVERLGTTLRLPRQHEHLRDALKGRLEPLEGVSFEPLEKIS</sequence>
<gene>
    <name evidence="2" type="ORF">Rumeso_03937</name>
</gene>
<dbReference type="PANTHER" id="PTHR36110:SF2">
    <property type="entry name" value="RING-CLEAVING DIOXYGENASE MHQE-RELATED"/>
    <property type="match status" value="1"/>
</dbReference>
<dbReference type="EMBL" id="AOSK01000111">
    <property type="protein sequence ID" value="EYD74641.1"/>
    <property type="molecule type" value="Genomic_DNA"/>
</dbReference>
<evidence type="ECO:0000259" key="1">
    <source>
        <dbReference type="PROSITE" id="PS51819"/>
    </source>
</evidence>
<dbReference type="RefSeq" id="WP_037282425.1">
    <property type="nucleotide sequence ID" value="NZ_KK088604.1"/>
</dbReference>
<dbReference type="Proteomes" id="UP000019666">
    <property type="component" value="Unassembled WGS sequence"/>
</dbReference>
<feature type="domain" description="VOC" evidence="1">
    <location>
        <begin position="150"/>
        <end position="268"/>
    </location>
</feature>
<reference evidence="2 3" key="1">
    <citation type="submission" date="2013-02" db="EMBL/GenBank/DDBJ databases">
        <authorList>
            <person name="Fiebig A."/>
            <person name="Goeker M."/>
            <person name="Klenk H.-P.P."/>
        </authorList>
    </citation>
    <scope>NUCLEOTIDE SEQUENCE [LARGE SCALE GENOMIC DNA]</scope>
    <source>
        <strain evidence="2 3">DSM 19309</strain>
    </source>
</reference>
<keyword evidence="3" id="KW-1185">Reference proteome</keyword>